<dbReference type="Pfam" id="PF14028">
    <property type="entry name" value="Lant_dehydr_C"/>
    <property type="match status" value="1"/>
</dbReference>
<dbReference type="InterPro" id="IPR023809">
    <property type="entry name" value="Thiopep_bacteriocin_synth_dom"/>
</dbReference>
<name>A0ABV6BN30_9FLAO</name>
<gene>
    <name evidence="2" type="ORF">ACFFLS_00370</name>
</gene>
<dbReference type="EMBL" id="JBHLYW010000001">
    <property type="protein sequence ID" value="MFC0075477.1"/>
    <property type="molecule type" value="Genomic_DNA"/>
</dbReference>
<evidence type="ECO:0000313" key="3">
    <source>
        <dbReference type="Proteomes" id="UP001589734"/>
    </source>
</evidence>
<protein>
    <submittedName>
        <fullName evidence="2">Thiopeptide-type bacteriocin biosynthesis protein</fullName>
    </submittedName>
</protein>
<accession>A0ABV6BN30</accession>
<evidence type="ECO:0000259" key="1">
    <source>
        <dbReference type="Pfam" id="PF14028"/>
    </source>
</evidence>
<evidence type="ECO:0000313" key="2">
    <source>
        <dbReference type="EMBL" id="MFC0075477.1"/>
    </source>
</evidence>
<reference evidence="2 3" key="1">
    <citation type="submission" date="2024-09" db="EMBL/GenBank/DDBJ databases">
        <authorList>
            <person name="Sun Q."/>
            <person name="Mori K."/>
        </authorList>
    </citation>
    <scope>NUCLEOTIDE SEQUENCE [LARGE SCALE GENOMIC DNA]</scope>
    <source>
        <strain evidence="2 3">CGMCC 1.12926</strain>
    </source>
</reference>
<proteinExistence type="predicted"/>
<organism evidence="2 3">
    <name type="scientific">Flavobacterium procerum</name>
    <dbReference type="NCBI Taxonomy" id="1455569"/>
    <lineage>
        <taxon>Bacteria</taxon>
        <taxon>Pseudomonadati</taxon>
        <taxon>Bacteroidota</taxon>
        <taxon>Flavobacteriia</taxon>
        <taxon>Flavobacteriales</taxon>
        <taxon>Flavobacteriaceae</taxon>
        <taxon>Flavobacterium</taxon>
    </lineage>
</organism>
<sequence>MNKEIKKRFFPGDEWLYYKIYCGYKISDTLLIEIIKPFTEELIKENYIKKWFFIRYNDPNYHIRFRLEVTDKQNIGHIINKFSNLAQAYIESRSVWMLQIDCYDREVDRYGLSTMELSEDIFFNDSLEITNYLSKHRNGETEDNLISKSIFSLTLIDFYLSNFKLSDTQKLKLMERFRDSFYKEFDINKYNKKQIERIYLTQKETIYKELLDPSNAISSIALKRNIEEILKVVDQNSITENKVFYLISSLIHMSLNRLYYSNNRIHELVCYDVMWKFYKSKISRNQSPV</sequence>
<dbReference type="RefSeq" id="WP_379683861.1">
    <property type="nucleotide sequence ID" value="NZ_JBHLYW010000001.1"/>
</dbReference>
<dbReference type="NCBIfam" id="TIGR03891">
    <property type="entry name" value="thiopep_ocin"/>
    <property type="match status" value="1"/>
</dbReference>
<keyword evidence="3" id="KW-1185">Reference proteome</keyword>
<dbReference type="Proteomes" id="UP001589734">
    <property type="component" value="Unassembled WGS sequence"/>
</dbReference>
<comment type="caution">
    <text evidence="2">The sequence shown here is derived from an EMBL/GenBank/DDBJ whole genome shotgun (WGS) entry which is preliminary data.</text>
</comment>
<feature type="domain" description="Thiopeptide-type bacteriocin biosynthesis" evidence="1">
    <location>
        <begin position="15"/>
        <end position="278"/>
    </location>
</feature>